<proteinExistence type="predicted"/>
<evidence type="ECO:0000313" key="7">
    <source>
        <dbReference type="Proteomes" id="UP000238392"/>
    </source>
</evidence>
<evidence type="ECO:0000313" key="6">
    <source>
        <dbReference type="EMBL" id="PRY88680.1"/>
    </source>
</evidence>
<dbReference type="AlphaFoldDB" id="A0A2T0WPR0"/>
<sequence>MCSNADCFLDSSFTNCHQLQFYALPSRYFFQMKPILALLFTLTATTASADYVLETRNTDNGAAQYAEHCASCHGANLEGQENWEYPFEDGSMPAPPHDETGHTWHHATGFLLEYVRDGGAATMEATGISKYNSKMPAFGHTLTEDDILDILGFIYQSWPEEARRVQRERSPSQ</sequence>
<evidence type="ECO:0000256" key="1">
    <source>
        <dbReference type="ARBA" id="ARBA00022617"/>
    </source>
</evidence>
<keyword evidence="7" id="KW-1185">Reference proteome</keyword>
<dbReference type="Proteomes" id="UP000238392">
    <property type="component" value="Unassembled WGS sequence"/>
</dbReference>
<dbReference type="PANTHER" id="PTHR35008:SF4">
    <property type="entry name" value="BLL4482 PROTEIN"/>
    <property type="match status" value="1"/>
</dbReference>
<dbReference type="GO" id="GO:0020037">
    <property type="term" value="F:heme binding"/>
    <property type="evidence" value="ECO:0007669"/>
    <property type="project" value="InterPro"/>
</dbReference>
<keyword evidence="1 4" id="KW-0349">Heme</keyword>
<evidence type="ECO:0000256" key="2">
    <source>
        <dbReference type="ARBA" id="ARBA00022723"/>
    </source>
</evidence>
<evidence type="ECO:0000259" key="5">
    <source>
        <dbReference type="PROSITE" id="PS51007"/>
    </source>
</evidence>
<comment type="caution">
    <text evidence="6">The sequence shown here is derived from an EMBL/GenBank/DDBJ whole genome shotgun (WGS) entry which is preliminary data.</text>
</comment>
<dbReference type="SUPFAM" id="SSF46626">
    <property type="entry name" value="Cytochrome c"/>
    <property type="match status" value="1"/>
</dbReference>
<dbReference type="InterPro" id="IPR009056">
    <property type="entry name" value="Cyt_c-like_dom"/>
</dbReference>
<keyword evidence="3 4" id="KW-0408">Iron</keyword>
<name>A0A2T0WPR0_9RHOB</name>
<reference evidence="6 7" key="1">
    <citation type="submission" date="2018-03" db="EMBL/GenBank/DDBJ databases">
        <title>Genomic Encyclopedia of Archaeal and Bacterial Type Strains, Phase II (KMG-II): from individual species to whole genera.</title>
        <authorList>
            <person name="Goeker M."/>
        </authorList>
    </citation>
    <scope>NUCLEOTIDE SEQUENCE [LARGE SCALE GENOMIC DNA]</scope>
    <source>
        <strain evidence="6 7">DSM 100212</strain>
    </source>
</reference>
<protein>
    <submittedName>
        <fullName evidence="6">Mono/diheme cytochrome c family protein</fullName>
    </submittedName>
</protein>
<dbReference type="PANTHER" id="PTHR35008">
    <property type="entry name" value="BLL4482 PROTEIN-RELATED"/>
    <property type="match status" value="1"/>
</dbReference>
<accession>A0A2T0WPR0</accession>
<dbReference type="GO" id="GO:0009055">
    <property type="term" value="F:electron transfer activity"/>
    <property type="evidence" value="ECO:0007669"/>
    <property type="project" value="InterPro"/>
</dbReference>
<dbReference type="Gene3D" id="1.10.760.10">
    <property type="entry name" value="Cytochrome c-like domain"/>
    <property type="match status" value="1"/>
</dbReference>
<dbReference type="PROSITE" id="PS51007">
    <property type="entry name" value="CYTC"/>
    <property type="match status" value="1"/>
</dbReference>
<dbReference type="GO" id="GO:0046872">
    <property type="term" value="F:metal ion binding"/>
    <property type="evidence" value="ECO:0007669"/>
    <property type="project" value="UniProtKB-KW"/>
</dbReference>
<evidence type="ECO:0000256" key="4">
    <source>
        <dbReference type="PROSITE-ProRule" id="PRU00433"/>
    </source>
</evidence>
<dbReference type="Pfam" id="PF00034">
    <property type="entry name" value="Cytochrom_C"/>
    <property type="match status" value="1"/>
</dbReference>
<organism evidence="6 7">
    <name type="scientific">Donghicola tyrosinivorans</name>
    <dbReference type="NCBI Taxonomy" id="1652492"/>
    <lineage>
        <taxon>Bacteria</taxon>
        <taxon>Pseudomonadati</taxon>
        <taxon>Pseudomonadota</taxon>
        <taxon>Alphaproteobacteria</taxon>
        <taxon>Rhodobacterales</taxon>
        <taxon>Roseobacteraceae</taxon>
        <taxon>Donghicola</taxon>
    </lineage>
</organism>
<keyword evidence="2 4" id="KW-0479">Metal-binding</keyword>
<dbReference type="InterPro" id="IPR036909">
    <property type="entry name" value="Cyt_c-like_dom_sf"/>
</dbReference>
<gene>
    <name evidence="6" type="ORF">CLV74_10721</name>
</gene>
<dbReference type="InterPro" id="IPR051459">
    <property type="entry name" value="Cytochrome_c-type_DH"/>
</dbReference>
<dbReference type="EMBL" id="PVTQ01000007">
    <property type="protein sequence ID" value="PRY88680.1"/>
    <property type="molecule type" value="Genomic_DNA"/>
</dbReference>
<feature type="domain" description="Cytochrome c" evidence="5">
    <location>
        <begin position="56"/>
        <end position="158"/>
    </location>
</feature>
<evidence type="ECO:0000256" key="3">
    <source>
        <dbReference type="ARBA" id="ARBA00023004"/>
    </source>
</evidence>